<reference evidence="1" key="2">
    <citation type="submission" date="2012-12" db="EMBL/GenBank/DDBJ databases">
        <authorList>
            <consortium name="WormBase Consortium"/>
            <person name="Ghedin E."/>
            <person name="Paulini M."/>
        </authorList>
    </citation>
    <scope>NUCLEOTIDE SEQUENCE</scope>
    <source>
        <strain evidence="1">FR3</strain>
    </source>
</reference>
<organism evidence="1">
    <name type="scientific">Brugia malayi</name>
    <name type="common">Filarial nematode worm</name>
    <dbReference type="NCBI Taxonomy" id="6279"/>
    <lineage>
        <taxon>Eukaryota</taxon>
        <taxon>Metazoa</taxon>
        <taxon>Ecdysozoa</taxon>
        <taxon>Nematoda</taxon>
        <taxon>Chromadorea</taxon>
        <taxon>Rhabditida</taxon>
        <taxon>Spirurina</taxon>
        <taxon>Spiruromorpha</taxon>
        <taxon>Filarioidea</taxon>
        <taxon>Onchocercidae</taxon>
        <taxon>Brugia</taxon>
    </lineage>
</organism>
<gene>
    <name evidence="1" type="primary">Bm9289</name>
    <name evidence="1" type="ORF">BM_Bm9289</name>
</gene>
<name>A0A1I9G7C5_BRUMA</name>
<proteinExistence type="predicted"/>
<evidence type="ECO:0000313" key="1">
    <source>
        <dbReference type="EMBL" id="CDQ04460.1"/>
    </source>
</evidence>
<dbReference type="EMBL" id="LN856881">
    <property type="protein sequence ID" value="CDQ04460.1"/>
    <property type="molecule type" value="Genomic_DNA"/>
</dbReference>
<sequence>MGILAVGIVVTLERLLVEPTGWREDAPALFAISRDLTDLAIWCLMEFSCNTT</sequence>
<reference evidence="1" key="1">
    <citation type="journal article" date="2007" name="Science">
        <title>Draft genome of the filarial nematode parasite Brugia malayi.</title>
        <authorList>
            <person name="Ghedin E."/>
            <person name="Wang S."/>
            <person name="Spiro D."/>
            <person name="Caler E."/>
            <person name="Zhao Q."/>
            <person name="Crabtree J."/>
            <person name="Allen J.E."/>
            <person name="Delcher A.L."/>
            <person name="Guiliano D.B."/>
            <person name="Miranda-Saavedra D."/>
            <person name="Angiuoli S.V."/>
            <person name="Creasy T."/>
            <person name="Amedeo P."/>
            <person name="Haas B."/>
            <person name="El-Sayed N.M."/>
            <person name="Wortman J.R."/>
            <person name="Feldblyum T."/>
            <person name="Tallon L."/>
            <person name="Schatz M."/>
            <person name="Shumway M."/>
            <person name="Koo H."/>
            <person name="Salzberg S.L."/>
            <person name="Schobel S."/>
            <person name="Pertea M."/>
            <person name="Pop M."/>
            <person name="White O."/>
            <person name="Barton G.J."/>
            <person name="Carlow C.K."/>
            <person name="Crawford M.J."/>
            <person name="Daub J."/>
            <person name="Dimmic M.W."/>
            <person name="Estes C.F."/>
            <person name="Foster J.M."/>
            <person name="Ganatra M."/>
            <person name="Gregory W.F."/>
            <person name="Johnson N.M."/>
            <person name="Jin J."/>
            <person name="Komuniecki R."/>
            <person name="Korf I."/>
            <person name="Kumar S."/>
            <person name="Laney S."/>
            <person name="Li B.W."/>
            <person name="Li W."/>
            <person name="Lindblom T.H."/>
            <person name="Lustigman S."/>
            <person name="Ma D."/>
            <person name="Maina C.V."/>
            <person name="Martin D.M."/>
            <person name="McCarter J.P."/>
            <person name="McReynolds L."/>
            <person name="Mitreva M."/>
            <person name="Nutman T.B."/>
            <person name="Parkinson J."/>
            <person name="Peregrin-Alvarez J.M."/>
            <person name="Poole C."/>
            <person name="Ren Q."/>
            <person name="Saunders L."/>
            <person name="Sluder A.E."/>
            <person name="Smith K."/>
            <person name="Stanke M."/>
            <person name="Unnasch T.R."/>
            <person name="Ware J."/>
            <person name="Wei A.D."/>
            <person name="Weil G."/>
            <person name="Williams D.J."/>
            <person name="Zhang Y."/>
            <person name="Williams S.A."/>
            <person name="Fraser-Liggett C."/>
            <person name="Slatko B."/>
            <person name="Blaxter M.L."/>
            <person name="Scott A.L."/>
        </authorList>
    </citation>
    <scope>NUCLEOTIDE SEQUENCE</scope>
    <source>
        <strain evidence="1">FR3</strain>
    </source>
</reference>
<protein>
    <submittedName>
        <fullName evidence="1">Bm9289</fullName>
    </submittedName>
</protein>
<accession>A0A1I9G7C5</accession>
<dbReference type="AlphaFoldDB" id="A0A1I9G7C5"/>